<dbReference type="InterPro" id="IPR001128">
    <property type="entry name" value="Cyt_P450"/>
</dbReference>
<dbReference type="OrthoDB" id="1470350at2759"/>
<dbReference type="PANTHER" id="PTHR24305">
    <property type="entry name" value="CYTOCHROME P450"/>
    <property type="match status" value="1"/>
</dbReference>
<keyword evidence="12" id="KW-1185">Reference proteome</keyword>
<evidence type="ECO:0000256" key="4">
    <source>
        <dbReference type="ARBA" id="ARBA00022723"/>
    </source>
</evidence>
<evidence type="ECO:0000256" key="3">
    <source>
        <dbReference type="ARBA" id="ARBA00022617"/>
    </source>
</evidence>
<dbReference type="Proteomes" id="UP000000560">
    <property type="component" value="Chromosome IV"/>
</dbReference>
<protein>
    <submittedName>
        <fullName evidence="11">Cytochrome P450, putative (Eurofung)</fullName>
    </submittedName>
</protein>
<dbReference type="GeneID" id="2869577"/>
<dbReference type="GO" id="GO:0020037">
    <property type="term" value="F:heme binding"/>
    <property type="evidence" value="ECO:0007669"/>
    <property type="project" value="InterPro"/>
</dbReference>
<dbReference type="AlphaFoldDB" id="Q5AW08"/>
<dbReference type="RefSeq" id="XP_680791.1">
    <property type="nucleotide sequence ID" value="XM_675699.1"/>
</dbReference>
<evidence type="ECO:0000256" key="6">
    <source>
        <dbReference type="ARBA" id="ARBA00023004"/>
    </source>
</evidence>
<dbReference type="InterPro" id="IPR017972">
    <property type="entry name" value="Cyt_P450_CS"/>
</dbReference>
<accession>C8VBK8</accession>
<proteinExistence type="inferred from homology"/>
<dbReference type="OMA" id="YHYWVAT"/>
<keyword evidence="7 9" id="KW-0503">Monooxygenase</keyword>
<evidence type="ECO:0000256" key="2">
    <source>
        <dbReference type="ARBA" id="ARBA00010617"/>
    </source>
</evidence>
<organism evidence="11 12">
    <name type="scientific">Emericella nidulans (strain FGSC A4 / ATCC 38163 / CBS 112.46 / NRRL 194 / M139)</name>
    <name type="common">Aspergillus nidulans</name>
    <dbReference type="NCBI Taxonomy" id="227321"/>
    <lineage>
        <taxon>Eukaryota</taxon>
        <taxon>Fungi</taxon>
        <taxon>Dikarya</taxon>
        <taxon>Ascomycota</taxon>
        <taxon>Pezizomycotina</taxon>
        <taxon>Eurotiomycetes</taxon>
        <taxon>Eurotiomycetidae</taxon>
        <taxon>Eurotiales</taxon>
        <taxon>Aspergillaceae</taxon>
        <taxon>Aspergillus</taxon>
        <taxon>Aspergillus subgen. Nidulantes</taxon>
    </lineage>
</organism>
<dbReference type="InterPro" id="IPR002401">
    <property type="entry name" value="Cyt_P450_E_grp-I"/>
</dbReference>
<dbReference type="Pfam" id="PF00067">
    <property type="entry name" value="p450"/>
    <property type="match status" value="1"/>
</dbReference>
<evidence type="ECO:0000256" key="8">
    <source>
        <dbReference type="PIRSR" id="PIRSR602401-1"/>
    </source>
</evidence>
<dbReference type="InParanoid" id="Q5AW08"/>
<dbReference type="GO" id="GO:0004497">
    <property type="term" value="F:monooxygenase activity"/>
    <property type="evidence" value="ECO:0007669"/>
    <property type="project" value="UniProtKB-KW"/>
</dbReference>
<dbReference type="eggNOG" id="KOG0158">
    <property type="taxonomic scope" value="Eukaryota"/>
</dbReference>
<evidence type="ECO:0000313" key="12">
    <source>
        <dbReference type="Proteomes" id="UP000000560"/>
    </source>
</evidence>
<dbReference type="KEGG" id="ani:ANIA_07522"/>
<comment type="cofactor">
    <cofactor evidence="1 8">
        <name>heme</name>
        <dbReference type="ChEBI" id="CHEBI:30413"/>
    </cofactor>
</comment>
<keyword evidence="10" id="KW-0812">Transmembrane</keyword>
<sequence>MPLTLSLILWPLVGFCLYVAIITTWYTLFSPLRVIPGPKSWTFFPILRHISAILGRFDTDMRRFHAQYGPVVRFGPREVSFITADAWKTIYGHGHTQLPKYMHSAADPQSIISTNDTDHSRYRRALSHAFSARGLQEQEPLIQSYVDKLIVRLKGVAESGRPEDMVKWFNLTTFDIIGDLAFGEPFGGLDSAEYHHWVSTIFQSIKVNPFILLKDNYPMLGWLLLRAFVPETLRQAKKRQIEHSRVTVQKRLSSDIHTRPDFMDSMLRSRHYTYNQNDWKKAPDALTDSEIVSNSNILIIAGSETTATLLSGVTYWILRNPRVLSRVVCEVRSVMKSEADITVQKVSTELPYLLACFDEAFRLYPPVPTGLQRRTLAPTFISGYEMPPGTIVSVHQSGAYRSESNFHLPNNFIPERWLPDAKTNPSSQFYHDNRAVVQPFSVGPRNCIGRNLAFAEMRVILARVLWNFDLELCKESENWSDQKSKLWAQPDLATEEAIRLH</sequence>
<keyword evidence="6 8" id="KW-0408">Iron</keyword>
<evidence type="ECO:0000313" key="11">
    <source>
        <dbReference type="EMBL" id="CBF79557.1"/>
    </source>
</evidence>
<keyword evidence="5 9" id="KW-0560">Oxidoreductase</keyword>
<reference evidence="12" key="2">
    <citation type="journal article" date="2009" name="Fungal Genet. Biol.">
        <title>The 2008 update of the Aspergillus nidulans genome annotation: a community effort.</title>
        <authorList>
            <person name="Wortman J.R."/>
            <person name="Gilsenan J.M."/>
            <person name="Joardar V."/>
            <person name="Deegan J."/>
            <person name="Clutterbuck J."/>
            <person name="Andersen M.R."/>
            <person name="Archer D."/>
            <person name="Bencina M."/>
            <person name="Braus G."/>
            <person name="Coutinho P."/>
            <person name="von Dohren H."/>
            <person name="Doonan J."/>
            <person name="Driessen A.J."/>
            <person name="Durek P."/>
            <person name="Espeso E."/>
            <person name="Fekete E."/>
            <person name="Flipphi M."/>
            <person name="Estrada C.G."/>
            <person name="Geysens S."/>
            <person name="Goldman G."/>
            <person name="de Groot P.W."/>
            <person name="Hansen K."/>
            <person name="Harris S.D."/>
            <person name="Heinekamp T."/>
            <person name="Helmstaedt K."/>
            <person name="Henrissat B."/>
            <person name="Hofmann G."/>
            <person name="Homan T."/>
            <person name="Horio T."/>
            <person name="Horiuchi H."/>
            <person name="James S."/>
            <person name="Jones M."/>
            <person name="Karaffa L."/>
            <person name="Karanyi Z."/>
            <person name="Kato M."/>
            <person name="Keller N."/>
            <person name="Kelly D.E."/>
            <person name="Kiel J.A."/>
            <person name="Kim J.M."/>
            <person name="van der Klei I.J."/>
            <person name="Klis F.M."/>
            <person name="Kovalchuk A."/>
            <person name="Krasevec N."/>
            <person name="Kubicek C.P."/>
            <person name="Liu B."/>
            <person name="Maccabe A."/>
            <person name="Meyer V."/>
            <person name="Mirabito P."/>
            <person name="Miskei M."/>
            <person name="Mos M."/>
            <person name="Mullins J."/>
            <person name="Nelson D.R."/>
            <person name="Nielsen J."/>
            <person name="Oakley B.R."/>
            <person name="Osmani S.A."/>
            <person name="Pakula T."/>
            <person name="Paszewski A."/>
            <person name="Paulsen I."/>
            <person name="Pilsyk S."/>
            <person name="Pocsi I."/>
            <person name="Punt P.J."/>
            <person name="Ram A.F."/>
            <person name="Ren Q."/>
            <person name="Robellet X."/>
            <person name="Robson G."/>
            <person name="Seiboth B."/>
            <person name="van Solingen P."/>
            <person name="Specht T."/>
            <person name="Sun J."/>
            <person name="Taheri-Talesh N."/>
            <person name="Takeshita N."/>
            <person name="Ussery D."/>
            <person name="vanKuyk P.A."/>
            <person name="Visser H."/>
            <person name="van de Vondervoort P.J."/>
            <person name="de Vries R.P."/>
            <person name="Walton J."/>
            <person name="Xiang X."/>
            <person name="Xiong Y."/>
            <person name="Zeng A.P."/>
            <person name="Brandt B.W."/>
            <person name="Cornell M.J."/>
            <person name="van den Hondel C.A."/>
            <person name="Visser J."/>
            <person name="Oliver S.G."/>
            <person name="Turner G."/>
        </authorList>
    </citation>
    <scope>GENOME REANNOTATION</scope>
    <source>
        <strain evidence="12">FGSC A4 / ATCC 38163 / CBS 112.46 / NRRL 194 / M139</strain>
    </source>
</reference>
<keyword evidence="4 8" id="KW-0479">Metal-binding</keyword>
<dbReference type="STRING" id="227321.Q5AW08"/>
<keyword evidence="10" id="KW-1133">Transmembrane helix</keyword>
<name>Q5AW08_EMENI</name>
<dbReference type="GO" id="GO:0016705">
    <property type="term" value="F:oxidoreductase activity, acting on paired donors, with incorporation or reduction of molecular oxygen"/>
    <property type="evidence" value="ECO:0007669"/>
    <property type="project" value="InterPro"/>
</dbReference>
<evidence type="ECO:0000256" key="1">
    <source>
        <dbReference type="ARBA" id="ARBA00001971"/>
    </source>
</evidence>
<dbReference type="PANTHER" id="PTHR24305:SF230">
    <property type="entry name" value="P450, PUTATIVE (EUROFUNG)-RELATED"/>
    <property type="match status" value="1"/>
</dbReference>
<dbReference type="PRINTS" id="PR00385">
    <property type="entry name" value="P450"/>
</dbReference>
<keyword evidence="10" id="KW-0472">Membrane</keyword>
<dbReference type="VEuPathDB" id="FungiDB:AN7522"/>
<accession>Q5AW08</accession>
<evidence type="ECO:0000256" key="5">
    <source>
        <dbReference type="ARBA" id="ARBA00023002"/>
    </source>
</evidence>
<dbReference type="Gene3D" id="1.10.630.10">
    <property type="entry name" value="Cytochrome P450"/>
    <property type="match status" value="1"/>
</dbReference>
<dbReference type="InterPro" id="IPR036396">
    <property type="entry name" value="Cyt_P450_sf"/>
</dbReference>
<evidence type="ECO:0000256" key="7">
    <source>
        <dbReference type="ARBA" id="ARBA00023033"/>
    </source>
</evidence>
<dbReference type="SUPFAM" id="SSF48264">
    <property type="entry name" value="Cytochrome P450"/>
    <property type="match status" value="1"/>
</dbReference>
<keyword evidence="3 8" id="KW-0349">Heme</keyword>
<comment type="similarity">
    <text evidence="2 9">Belongs to the cytochrome P450 family.</text>
</comment>
<feature type="transmembrane region" description="Helical" evidence="10">
    <location>
        <begin position="7"/>
        <end position="28"/>
    </location>
</feature>
<dbReference type="CDD" id="cd11058">
    <property type="entry name" value="CYP60B-like"/>
    <property type="match status" value="1"/>
</dbReference>
<evidence type="ECO:0000256" key="10">
    <source>
        <dbReference type="SAM" id="Phobius"/>
    </source>
</evidence>
<dbReference type="PRINTS" id="PR00463">
    <property type="entry name" value="EP450I"/>
</dbReference>
<feature type="binding site" description="axial binding residue" evidence="8">
    <location>
        <position position="447"/>
    </location>
    <ligand>
        <name>heme</name>
        <dbReference type="ChEBI" id="CHEBI:30413"/>
    </ligand>
    <ligandPart>
        <name>Fe</name>
        <dbReference type="ChEBI" id="CHEBI:18248"/>
    </ligandPart>
</feature>
<dbReference type="GO" id="GO:0005506">
    <property type="term" value="F:iron ion binding"/>
    <property type="evidence" value="ECO:0007669"/>
    <property type="project" value="InterPro"/>
</dbReference>
<dbReference type="PROSITE" id="PS00086">
    <property type="entry name" value="CYTOCHROME_P450"/>
    <property type="match status" value="1"/>
</dbReference>
<gene>
    <name evidence="11" type="ORF">ANIA_07522</name>
</gene>
<reference evidence="12" key="1">
    <citation type="journal article" date="2005" name="Nature">
        <title>Sequencing of Aspergillus nidulans and comparative analysis with A. fumigatus and A. oryzae.</title>
        <authorList>
            <person name="Galagan J.E."/>
            <person name="Calvo S.E."/>
            <person name="Cuomo C."/>
            <person name="Ma L.J."/>
            <person name="Wortman J.R."/>
            <person name="Batzoglou S."/>
            <person name="Lee S.I."/>
            <person name="Basturkmen M."/>
            <person name="Spevak C.C."/>
            <person name="Clutterbuck J."/>
            <person name="Kapitonov V."/>
            <person name="Jurka J."/>
            <person name="Scazzocchio C."/>
            <person name="Farman M."/>
            <person name="Butler J."/>
            <person name="Purcell S."/>
            <person name="Harris S."/>
            <person name="Braus G.H."/>
            <person name="Draht O."/>
            <person name="Busch S."/>
            <person name="D'Enfert C."/>
            <person name="Bouchier C."/>
            <person name="Goldman G.H."/>
            <person name="Bell-Pedersen D."/>
            <person name="Griffiths-Jones S."/>
            <person name="Doonan J.H."/>
            <person name="Yu J."/>
            <person name="Vienken K."/>
            <person name="Pain A."/>
            <person name="Freitag M."/>
            <person name="Selker E.U."/>
            <person name="Archer D.B."/>
            <person name="Penalva M.A."/>
            <person name="Oakley B.R."/>
            <person name="Momany M."/>
            <person name="Tanaka T."/>
            <person name="Kumagai T."/>
            <person name="Asai K."/>
            <person name="Machida M."/>
            <person name="Nierman W.C."/>
            <person name="Denning D.W."/>
            <person name="Caddick M."/>
            <person name="Hynes M."/>
            <person name="Paoletti M."/>
            <person name="Fischer R."/>
            <person name="Miller B."/>
            <person name="Dyer P."/>
            <person name="Sachs M.S."/>
            <person name="Osmani S.A."/>
            <person name="Birren B.W."/>
        </authorList>
    </citation>
    <scope>NUCLEOTIDE SEQUENCE [LARGE SCALE GENOMIC DNA]</scope>
    <source>
        <strain evidence="12">FGSC A4 / ATCC 38163 / CBS 112.46 / NRRL 194 / M139</strain>
    </source>
</reference>
<dbReference type="HOGENOM" id="CLU_001570_14_11_1"/>
<dbReference type="EMBL" id="BN001304">
    <property type="protein sequence ID" value="CBF79557.1"/>
    <property type="molecule type" value="Genomic_DNA"/>
</dbReference>
<dbReference type="InterPro" id="IPR050121">
    <property type="entry name" value="Cytochrome_P450_monoxygenase"/>
</dbReference>
<dbReference type="GO" id="GO:0044550">
    <property type="term" value="P:secondary metabolite biosynthetic process"/>
    <property type="evidence" value="ECO:0007669"/>
    <property type="project" value="UniProtKB-ARBA"/>
</dbReference>
<evidence type="ECO:0000256" key="9">
    <source>
        <dbReference type="RuleBase" id="RU000461"/>
    </source>
</evidence>